<gene>
    <name evidence="7" type="ORF">ZOSMA_86G00110</name>
</gene>
<dbReference type="STRING" id="29655.A0A0K9NMS3"/>
<comment type="similarity">
    <text evidence="1">Belongs to the cyclin family. Cyclin D subfamily.</text>
</comment>
<evidence type="ECO:0000256" key="5">
    <source>
        <dbReference type="RuleBase" id="RU000383"/>
    </source>
</evidence>
<dbReference type="AlphaFoldDB" id="A0A0K9NMS3"/>
<evidence type="ECO:0000256" key="3">
    <source>
        <dbReference type="ARBA" id="ARBA00023127"/>
    </source>
</evidence>
<dbReference type="InterPro" id="IPR048258">
    <property type="entry name" value="Cyclins_cyclin-box"/>
</dbReference>
<dbReference type="GO" id="GO:0000307">
    <property type="term" value="C:cyclin-dependent protein kinase holoenzyme complex"/>
    <property type="evidence" value="ECO:0000318"/>
    <property type="project" value="GO_Central"/>
</dbReference>
<protein>
    <submittedName>
        <fullName evidence="7">Putative Cyclin d</fullName>
    </submittedName>
</protein>
<evidence type="ECO:0000256" key="1">
    <source>
        <dbReference type="ARBA" id="ARBA00009065"/>
    </source>
</evidence>
<evidence type="ECO:0000313" key="7">
    <source>
        <dbReference type="EMBL" id="KMZ57377.1"/>
    </source>
</evidence>
<dbReference type="Proteomes" id="UP000036987">
    <property type="component" value="Unassembled WGS sequence"/>
</dbReference>
<dbReference type="PANTHER" id="PTHR10177">
    <property type="entry name" value="CYCLINS"/>
    <property type="match status" value="1"/>
</dbReference>
<reference evidence="8" key="1">
    <citation type="journal article" date="2016" name="Nature">
        <title>The genome of the seagrass Zostera marina reveals angiosperm adaptation to the sea.</title>
        <authorList>
            <person name="Olsen J.L."/>
            <person name="Rouze P."/>
            <person name="Verhelst B."/>
            <person name="Lin Y.-C."/>
            <person name="Bayer T."/>
            <person name="Collen J."/>
            <person name="Dattolo E."/>
            <person name="De Paoli E."/>
            <person name="Dittami S."/>
            <person name="Maumus F."/>
            <person name="Michel G."/>
            <person name="Kersting A."/>
            <person name="Lauritano C."/>
            <person name="Lohaus R."/>
            <person name="Toepel M."/>
            <person name="Tonon T."/>
            <person name="Vanneste K."/>
            <person name="Amirebrahimi M."/>
            <person name="Brakel J."/>
            <person name="Bostroem C."/>
            <person name="Chovatia M."/>
            <person name="Grimwood J."/>
            <person name="Jenkins J.W."/>
            <person name="Jueterbock A."/>
            <person name="Mraz A."/>
            <person name="Stam W.T."/>
            <person name="Tice H."/>
            <person name="Bornberg-Bauer E."/>
            <person name="Green P.J."/>
            <person name="Pearson G.A."/>
            <person name="Procaccini G."/>
            <person name="Duarte C.M."/>
            <person name="Schmutz J."/>
            <person name="Reusch T.B.H."/>
            <person name="Van de Peer Y."/>
        </authorList>
    </citation>
    <scope>NUCLEOTIDE SEQUENCE [LARGE SCALE GENOMIC DNA]</scope>
    <source>
        <strain evidence="8">cv. Finnish</strain>
    </source>
</reference>
<accession>A0A0K9NMS3</accession>
<dbReference type="PROSITE" id="PS00292">
    <property type="entry name" value="CYCLINS"/>
    <property type="match status" value="1"/>
</dbReference>
<dbReference type="GO" id="GO:0000082">
    <property type="term" value="P:G1/S transition of mitotic cell cycle"/>
    <property type="evidence" value="ECO:0000318"/>
    <property type="project" value="GO_Central"/>
</dbReference>
<dbReference type="InterPro" id="IPR004367">
    <property type="entry name" value="Cyclin_C-dom"/>
</dbReference>
<keyword evidence="4" id="KW-0131">Cell cycle</keyword>
<dbReference type="Pfam" id="PF00134">
    <property type="entry name" value="Cyclin_N"/>
    <property type="match status" value="1"/>
</dbReference>
<dbReference type="InterPro" id="IPR006671">
    <property type="entry name" value="Cyclin_N"/>
</dbReference>
<name>A0A0K9NMS3_ZOSMR</name>
<dbReference type="SMART" id="SM00385">
    <property type="entry name" value="CYCLIN"/>
    <property type="match status" value="2"/>
</dbReference>
<keyword evidence="2" id="KW-0132">Cell division</keyword>
<dbReference type="OrthoDB" id="306099at2759"/>
<evidence type="ECO:0000256" key="2">
    <source>
        <dbReference type="ARBA" id="ARBA00022618"/>
    </source>
</evidence>
<dbReference type="EMBL" id="LFYR01002072">
    <property type="protein sequence ID" value="KMZ57377.1"/>
    <property type="molecule type" value="Genomic_DNA"/>
</dbReference>
<dbReference type="InterPro" id="IPR036915">
    <property type="entry name" value="Cyclin-like_sf"/>
</dbReference>
<dbReference type="InterPro" id="IPR039361">
    <property type="entry name" value="Cyclin"/>
</dbReference>
<dbReference type="GO" id="GO:0005634">
    <property type="term" value="C:nucleus"/>
    <property type="evidence" value="ECO:0000318"/>
    <property type="project" value="GO_Central"/>
</dbReference>
<evidence type="ECO:0000256" key="4">
    <source>
        <dbReference type="ARBA" id="ARBA00023306"/>
    </source>
</evidence>
<dbReference type="Gene3D" id="1.10.472.10">
    <property type="entry name" value="Cyclin-like"/>
    <property type="match status" value="2"/>
</dbReference>
<organism evidence="7 8">
    <name type="scientific">Zostera marina</name>
    <name type="common">Eelgrass</name>
    <dbReference type="NCBI Taxonomy" id="29655"/>
    <lineage>
        <taxon>Eukaryota</taxon>
        <taxon>Viridiplantae</taxon>
        <taxon>Streptophyta</taxon>
        <taxon>Embryophyta</taxon>
        <taxon>Tracheophyta</taxon>
        <taxon>Spermatophyta</taxon>
        <taxon>Magnoliopsida</taxon>
        <taxon>Liliopsida</taxon>
        <taxon>Zosteraceae</taxon>
        <taxon>Zostera</taxon>
    </lineage>
</organism>
<keyword evidence="8" id="KW-1185">Reference proteome</keyword>
<dbReference type="SUPFAM" id="SSF47954">
    <property type="entry name" value="Cyclin-like"/>
    <property type="match status" value="2"/>
</dbReference>
<dbReference type="InterPro" id="IPR013763">
    <property type="entry name" value="Cyclin-like_dom"/>
</dbReference>
<keyword evidence="3 5" id="KW-0195">Cyclin</keyword>
<feature type="domain" description="Cyclin-like" evidence="6">
    <location>
        <begin position="112"/>
        <end position="199"/>
    </location>
</feature>
<proteinExistence type="inferred from homology"/>
<sequence>MIVVEGRMVGSDSSPAVSSLLCGEDGACLDSTDITTGSDIFSIKETEMGIFIEEEDEEDEGDGVAAVLYDGDYDLYIETLVSKETSFVQRFRGDSSPEFEDWFKCARNEAIRWILKTRVMFGFSLLTAYLSVTYLDRFFLKRTTECRQSWAVHLLSVACLTLAAKLEECHVPLLSEFQSSDQYCFDNNTMQRTELLILTTLGWRMRSVTPFPYLNYMVSKLHSNLQPKDLVFRATQIIFWAIEKMNSVDYRPSTIATAAIFAASGKELTKQLLESEMGIISVDIEHVVSCHNLIQETMKTKKLKLGDIFESKDLSMSDNIRNIHGSVRNLNKKVASTIIGNKRTRSSFDV</sequence>
<feature type="domain" description="Cyclin-like" evidence="6">
    <location>
        <begin position="212"/>
        <end position="296"/>
    </location>
</feature>
<dbReference type="GO" id="GO:0005737">
    <property type="term" value="C:cytoplasm"/>
    <property type="evidence" value="ECO:0000318"/>
    <property type="project" value="GO_Central"/>
</dbReference>
<dbReference type="Pfam" id="PF02984">
    <property type="entry name" value="Cyclin_C"/>
    <property type="match status" value="1"/>
</dbReference>
<dbReference type="GO" id="GO:0051301">
    <property type="term" value="P:cell division"/>
    <property type="evidence" value="ECO:0007669"/>
    <property type="project" value="UniProtKB-KW"/>
</dbReference>
<evidence type="ECO:0000313" key="8">
    <source>
        <dbReference type="Proteomes" id="UP000036987"/>
    </source>
</evidence>
<evidence type="ECO:0000259" key="6">
    <source>
        <dbReference type="SMART" id="SM00385"/>
    </source>
</evidence>
<comment type="caution">
    <text evidence="7">The sequence shown here is derived from an EMBL/GenBank/DDBJ whole genome shotgun (WGS) entry which is preliminary data.</text>
</comment>
<dbReference type="GO" id="GO:0016538">
    <property type="term" value="F:cyclin-dependent protein serine/threonine kinase regulator activity"/>
    <property type="evidence" value="ECO:0000318"/>
    <property type="project" value="GO_Central"/>
</dbReference>
<dbReference type="FunFam" id="1.10.472.10:FF:000069">
    <property type="entry name" value="Cyclin-D5-1"/>
    <property type="match status" value="1"/>
</dbReference>
<dbReference type="OMA" id="ENVHACY"/>